<keyword evidence="5" id="KW-1185">Reference proteome</keyword>
<dbReference type="OrthoDB" id="7168509at2"/>
<dbReference type="InterPro" id="IPR041613">
    <property type="entry name" value="Pept_S41_N"/>
</dbReference>
<dbReference type="PANTHER" id="PTHR32060:SF30">
    <property type="entry name" value="CARBOXY-TERMINAL PROCESSING PROTEASE CTPA"/>
    <property type="match status" value="1"/>
</dbReference>
<sequence>MKDLKIISLFFCLLLLSACSKKADDFAIPATVDAEANAGVDVQDFMWKAMNYWYFWQEEVPNLADDKFPISEAGTKAYTEFLKSEANPADFLTNQLRFSEDRFTFFSDDYTTLTNSLAGISKSNGLEFGLINFTGSDSVFGLVRYIIPGSDAANKDISRGEIFTAVDGQALTTTNFRDLLFGDVTTYTLNMADFVDNEFTLNGKEVSLTKEEGLAEDPIFLDKIFEISGEKIGYLVYNGFINEFDEQLNEVFSRFKSGGVTNLVLDMRYNPGGDVNSSALLSSMVYGTNTNDVFLKAKYNNKYQAVLQKNNIDVRRFFRDKTPAGTGVNTLNLSKVYILTTKGSASATELVINGLEPYVDVIQIGDVTRGKNEFSVTLVDDRANRYIYSRERENQIKSSNNWALQPLVGRNENADGFSEYTAGLTPDFELKEDLTNMGVLGDQNEPLLAKAIELITGTVSGKRNTGVQVPVSEFTNSKMFTPVKDNMYVTDVPFIEIE</sequence>
<dbReference type="Pfam" id="PF03572">
    <property type="entry name" value="Peptidase_S41"/>
    <property type="match status" value="1"/>
</dbReference>
<dbReference type="CDD" id="cd07561">
    <property type="entry name" value="Peptidase_S41_CPP_like"/>
    <property type="match status" value="1"/>
</dbReference>
<dbReference type="GO" id="GO:0006508">
    <property type="term" value="P:proteolysis"/>
    <property type="evidence" value="ECO:0007669"/>
    <property type="project" value="UniProtKB-KW"/>
</dbReference>
<dbReference type="Gene3D" id="3.30.750.170">
    <property type="match status" value="1"/>
</dbReference>
<comment type="caution">
    <text evidence="4">The sequence shown here is derived from an EMBL/GenBank/DDBJ whole genome shotgun (WGS) entry which is preliminary data.</text>
</comment>
<dbReference type="InterPro" id="IPR005151">
    <property type="entry name" value="Tail-specific_protease"/>
</dbReference>
<evidence type="ECO:0000313" key="4">
    <source>
        <dbReference type="EMBL" id="TMM53678.1"/>
    </source>
</evidence>
<feature type="domain" description="Tail specific protease" evidence="2">
    <location>
        <begin position="231"/>
        <end position="376"/>
    </location>
</feature>
<dbReference type="GO" id="GO:0004175">
    <property type="term" value="F:endopeptidase activity"/>
    <property type="evidence" value="ECO:0007669"/>
    <property type="project" value="TreeGrafter"/>
</dbReference>
<dbReference type="Proteomes" id="UP000310314">
    <property type="component" value="Unassembled WGS sequence"/>
</dbReference>
<dbReference type="AlphaFoldDB" id="A0A5S3PHE5"/>
<dbReference type="EMBL" id="VATY01000004">
    <property type="protein sequence ID" value="TMM53678.1"/>
    <property type="molecule type" value="Genomic_DNA"/>
</dbReference>
<evidence type="ECO:0000259" key="2">
    <source>
        <dbReference type="Pfam" id="PF03572"/>
    </source>
</evidence>
<proteinExistence type="predicted"/>
<name>A0A5S3PHE5_9FLAO</name>
<dbReference type="Gene3D" id="2.30.42.10">
    <property type="match status" value="1"/>
</dbReference>
<accession>A0A5S3PHE5</accession>
<dbReference type="InterPro" id="IPR029045">
    <property type="entry name" value="ClpP/crotonase-like_dom_sf"/>
</dbReference>
<dbReference type="Pfam" id="PF18294">
    <property type="entry name" value="Pept_S41_N"/>
    <property type="match status" value="1"/>
</dbReference>
<dbReference type="GO" id="GO:0030288">
    <property type="term" value="C:outer membrane-bounded periplasmic space"/>
    <property type="evidence" value="ECO:0007669"/>
    <property type="project" value="TreeGrafter"/>
</dbReference>
<protein>
    <submittedName>
        <fullName evidence="4">Carboxyl-terminal protease</fullName>
    </submittedName>
</protein>
<keyword evidence="4" id="KW-0378">Hydrolase</keyword>
<reference evidence="4 5" key="1">
    <citation type="submission" date="2019-05" db="EMBL/GenBank/DDBJ databases">
        <authorList>
            <person name="Zhang J.-Y."/>
            <person name="Feg X."/>
            <person name="Du Z.-J."/>
        </authorList>
    </citation>
    <scope>NUCLEOTIDE SEQUENCE [LARGE SCALE GENOMIC DNA]</scope>
    <source>
        <strain evidence="4 5">RZ26</strain>
    </source>
</reference>
<dbReference type="SUPFAM" id="SSF52096">
    <property type="entry name" value="ClpP/crotonase"/>
    <property type="match status" value="1"/>
</dbReference>
<keyword evidence="1" id="KW-0732">Signal</keyword>
<gene>
    <name evidence="4" type="ORF">FEE95_17405</name>
</gene>
<keyword evidence="4" id="KW-0645">Protease</keyword>
<feature type="chain" id="PRO_5024454501" evidence="1">
    <location>
        <begin position="24"/>
        <end position="498"/>
    </location>
</feature>
<dbReference type="PANTHER" id="PTHR32060">
    <property type="entry name" value="TAIL-SPECIFIC PROTEASE"/>
    <property type="match status" value="1"/>
</dbReference>
<dbReference type="InterPro" id="IPR036034">
    <property type="entry name" value="PDZ_sf"/>
</dbReference>
<dbReference type="GO" id="GO:0007165">
    <property type="term" value="P:signal transduction"/>
    <property type="evidence" value="ECO:0007669"/>
    <property type="project" value="TreeGrafter"/>
</dbReference>
<dbReference type="RefSeq" id="WP_138659302.1">
    <property type="nucleotide sequence ID" value="NZ_VATY01000004.1"/>
</dbReference>
<dbReference type="GO" id="GO:0008236">
    <property type="term" value="F:serine-type peptidase activity"/>
    <property type="evidence" value="ECO:0007669"/>
    <property type="project" value="InterPro"/>
</dbReference>
<feature type="domain" description="Peptidase S41 N-terminal" evidence="3">
    <location>
        <begin position="42"/>
        <end position="105"/>
    </location>
</feature>
<dbReference type="Gene3D" id="3.90.226.10">
    <property type="entry name" value="2-enoyl-CoA Hydratase, Chain A, domain 1"/>
    <property type="match status" value="1"/>
</dbReference>
<organism evidence="4 5">
    <name type="scientific">Maribacter algarum</name>
    <name type="common">ex Zhang et al. 2020</name>
    <dbReference type="NCBI Taxonomy" id="2578118"/>
    <lineage>
        <taxon>Bacteria</taxon>
        <taxon>Pseudomonadati</taxon>
        <taxon>Bacteroidota</taxon>
        <taxon>Flavobacteriia</taxon>
        <taxon>Flavobacteriales</taxon>
        <taxon>Flavobacteriaceae</taxon>
        <taxon>Maribacter</taxon>
    </lineage>
</organism>
<evidence type="ECO:0000259" key="3">
    <source>
        <dbReference type="Pfam" id="PF18294"/>
    </source>
</evidence>
<evidence type="ECO:0000313" key="5">
    <source>
        <dbReference type="Proteomes" id="UP000310314"/>
    </source>
</evidence>
<dbReference type="PROSITE" id="PS51257">
    <property type="entry name" value="PROKAR_LIPOPROTEIN"/>
    <property type="match status" value="1"/>
</dbReference>
<feature type="signal peptide" evidence="1">
    <location>
        <begin position="1"/>
        <end position="23"/>
    </location>
</feature>
<evidence type="ECO:0000256" key="1">
    <source>
        <dbReference type="SAM" id="SignalP"/>
    </source>
</evidence>